<keyword evidence="3" id="KW-1185">Reference proteome</keyword>
<gene>
    <name evidence="2" type="ORF">OCL06_02860</name>
</gene>
<keyword evidence="1" id="KW-0472">Membrane</keyword>
<dbReference type="EMBL" id="JAOTJC010000004">
    <property type="protein sequence ID" value="MCU7553537.1"/>
    <property type="molecule type" value="Genomic_DNA"/>
</dbReference>
<dbReference type="Proteomes" id="UP001209257">
    <property type="component" value="Unassembled WGS sequence"/>
</dbReference>
<name>A0ABT2VJV6_9ALTE</name>
<comment type="caution">
    <text evidence="2">The sequence shown here is derived from an EMBL/GenBank/DDBJ whole genome shotgun (WGS) entry which is preliminary data.</text>
</comment>
<accession>A0ABT2VJV6</accession>
<keyword evidence="1" id="KW-0812">Transmembrane</keyword>
<dbReference type="RefSeq" id="WP_262992224.1">
    <property type="nucleotide sequence ID" value="NZ_JAOTJC010000004.1"/>
</dbReference>
<evidence type="ECO:0000313" key="2">
    <source>
        <dbReference type="EMBL" id="MCU7553537.1"/>
    </source>
</evidence>
<proteinExistence type="predicted"/>
<evidence type="ECO:0000256" key="1">
    <source>
        <dbReference type="SAM" id="Phobius"/>
    </source>
</evidence>
<sequence>MSKPTQRWQGFLLGLAVFALGAALLLILGDRSRGWYWLSLAVLFGGFAIAMRCYISLFLSRFDFLRHAKKISRRYDSDE</sequence>
<organism evidence="2 3">
    <name type="scientific">Alteromonas salexigens</name>
    <dbReference type="NCBI Taxonomy" id="2982530"/>
    <lineage>
        <taxon>Bacteria</taxon>
        <taxon>Pseudomonadati</taxon>
        <taxon>Pseudomonadota</taxon>
        <taxon>Gammaproteobacteria</taxon>
        <taxon>Alteromonadales</taxon>
        <taxon>Alteromonadaceae</taxon>
        <taxon>Alteromonas/Salinimonas group</taxon>
        <taxon>Alteromonas</taxon>
    </lineage>
</organism>
<reference evidence="3" key="1">
    <citation type="submission" date="2023-07" db="EMBL/GenBank/DDBJ databases">
        <title>Study on multiphase classification of strain Alteromonas salexigens isolated from the Yellow Sea.</title>
        <authorList>
            <person name="Sun L."/>
        </authorList>
    </citation>
    <scope>NUCLEOTIDE SEQUENCE [LARGE SCALE GENOMIC DNA]</scope>
    <source>
        <strain evidence="3">ASW11-19</strain>
    </source>
</reference>
<feature type="transmembrane region" description="Helical" evidence="1">
    <location>
        <begin position="35"/>
        <end position="59"/>
    </location>
</feature>
<keyword evidence="1" id="KW-1133">Transmembrane helix</keyword>
<protein>
    <submittedName>
        <fullName evidence="2">Uncharacterized protein</fullName>
    </submittedName>
</protein>
<feature type="transmembrane region" description="Helical" evidence="1">
    <location>
        <begin position="12"/>
        <end position="29"/>
    </location>
</feature>
<evidence type="ECO:0000313" key="3">
    <source>
        <dbReference type="Proteomes" id="UP001209257"/>
    </source>
</evidence>